<evidence type="ECO:0000313" key="2">
    <source>
        <dbReference type="EMBL" id="KAK9720469.1"/>
    </source>
</evidence>
<feature type="region of interest" description="Disordered" evidence="1">
    <location>
        <begin position="1"/>
        <end position="50"/>
    </location>
</feature>
<dbReference type="Proteomes" id="UP001458880">
    <property type="component" value="Unassembled WGS sequence"/>
</dbReference>
<organism evidence="2 3">
    <name type="scientific">Popillia japonica</name>
    <name type="common">Japanese beetle</name>
    <dbReference type="NCBI Taxonomy" id="7064"/>
    <lineage>
        <taxon>Eukaryota</taxon>
        <taxon>Metazoa</taxon>
        <taxon>Ecdysozoa</taxon>
        <taxon>Arthropoda</taxon>
        <taxon>Hexapoda</taxon>
        <taxon>Insecta</taxon>
        <taxon>Pterygota</taxon>
        <taxon>Neoptera</taxon>
        <taxon>Endopterygota</taxon>
        <taxon>Coleoptera</taxon>
        <taxon>Polyphaga</taxon>
        <taxon>Scarabaeiformia</taxon>
        <taxon>Scarabaeidae</taxon>
        <taxon>Rutelinae</taxon>
        <taxon>Popillia</taxon>
    </lineage>
</organism>
<accession>A0AAW1KM28</accession>
<comment type="caution">
    <text evidence="2">The sequence shown here is derived from an EMBL/GenBank/DDBJ whole genome shotgun (WGS) entry which is preliminary data.</text>
</comment>
<dbReference type="EMBL" id="JASPKY010000210">
    <property type="protein sequence ID" value="KAK9720469.1"/>
    <property type="molecule type" value="Genomic_DNA"/>
</dbReference>
<keyword evidence="3" id="KW-1185">Reference proteome</keyword>
<evidence type="ECO:0000256" key="1">
    <source>
        <dbReference type="SAM" id="MobiDB-lite"/>
    </source>
</evidence>
<protein>
    <submittedName>
        <fullName evidence="2">Uncharacterized protein</fullName>
    </submittedName>
</protein>
<feature type="compositionally biased region" description="Acidic residues" evidence="1">
    <location>
        <begin position="1"/>
        <end position="12"/>
    </location>
</feature>
<evidence type="ECO:0000313" key="3">
    <source>
        <dbReference type="Proteomes" id="UP001458880"/>
    </source>
</evidence>
<name>A0AAW1KM28_POPJA</name>
<gene>
    <name evidence="2" type="ORF">QE152_g22052</name>
</gene>
<reference evidence="2 3" key="1">
    <citation type="journal article" date="2024" name="BMC Genomics">
        <title>De novo assembly and annotation of Popillia japonica's genome with initial clues to its potential as an invasive pest.</title>
        <authorList>
            <person name="Cucini C."/>
            <person name="Boschi S."/>
            <person name="Funari R."/>
            <person name="Cardaioli E."/>
            <person name="Iannotti N."/>
            <person name="Marturano G."/>
            <person name="Paoli F."/>
            <person name="Bruttini M."/>
            <person name="Carapelli A."/>
            <person name="Frati F."/>
            <person name="Nardi F."/>
        </authorList>
    </citation>
    <scope>NUCLEOTIDE SEQUENCE [LARGE SCALE GENOMIC DNA]</scope>
    <source>
        <strain evidence="2">DMR45628</strain>
    </source>
</reference>
<dbReference type="AlphaFoldDB" id="A0AAW1KM28"/>
<sequence>MNETGQDEEEAEVLSCGQTELNLQPKLREDKGAEVNTEDERTEEYRGETLSEVSELKEQKRTRTIPKYLMNYKLY</sequence>
<proteinExistence type="predicted"/>